<evidence type="ECO:0000256" key="5">
    <source>
        <dbReference type="ARBA" id="ARBA00022946"/>
    </source>
</evidence>
<keyword evidence="4" id="KW-0276">Fatty acid metabolism</keyword>
<keyword evidence="5" id="KW-0809">Transit peptide</keyword>
<evidence type="ECO:0000259" key="12">
    <source>
        <dbReference type="Pfam" id="PF02803"/>
    </source>
</evidence>
<sequence length="392" mass="41362">MRSAVIVSTARTPIGRAYRGAFNALPAQTLASHSIRAAVERAGIAGEEVQDVVFGAALQQGHQAGNIARQALLRAGLPVSVAGMSVDRQCASGLMAIATAAKEIMVDNMDIAVGGGVESISLVQTPQMRVAPDPELLAMHDDMYMPMLQTAEVVAGRYGITREQMDQYSLQSQQRTAAAQAAGKFDDEIIPVTATMNVTDKETKEVSQKEVTLSKDEGNRPETSIEGLKGLQPVVGPEGTITAGNASQLSDGSSASVLMEERTAEKRGLTPLGRYVGMAVAGTKPDEMGIGPIYAIPKLLDRFDLKMDDIGLWELNEAFAVQVLYCQDKLGIPNDLLNVNGGSISIGHPYGMSGARMTGHALIEGKRRGAKYVVVTMCVGGGMGAAGLFEVL</sequence>
<gene>
    <name evidence="13" type="ORF">RPR59_12765</name>
</gene>
<evidence type="ECO:0000313" key="13">
    <source>
        <dbReference type="EMBL" id="WNO53306.1"/>
    </source>
</evidence>
<organism evidence="13 14">
    <name type="scientific">Stakelama saccharophila</name>
    <dbReference type="NCBI Taxonomy" id="3075605"/>
    <lineage>
        <taxon>Bacteria</taxon>
        <taxon>Pseudomonadati</taxon>
        <taxon>Pseudomonadota</taxon>
        <taxon>Alphaproteobacteria</taxon>
        <taxon>Sphingomonadales</taxon>
        <taxon>Sphingomonadaceae</taxon>
        <taxon>Stakelama</taxon>
    </lineage>
</organism>
<dbReference type="CDD" id="cd00751">
    <property type="entry name" value="thiolase"/>
    <property type="match status" value="1"/>
</dbReference>
<dbReference type="InterPro" id="IPR020616">
    <property type="entry name" value="Thiolase_N"/>
</dbReference>
<dbReference type="Pfam" id="PF00108">
    <property type="entry name" value="Thiolase_N"/>
    <property type="match status" value="1"/>
</dbReference>
<feature type="domain" description="Thiolase C-terminal" evidence="12">
    <location>
        <begin position="269"/>
        <end position="390"/>
    </location>
</feature>
<evidence type="ECO:0000256" key="10">
    <source>
        <dbReference type="SAM" id="MobiDB-lite"/>
    </source>
</evidence>
<dbReference type="EMBL" id="CP135076">
    <property type="protein sequence ID" value="WNO53306.1"/>
    <property type="molecule type" value="Genomic_DNA"/>
</dbReference>
<comment type="subcellular location">
    <subcellularLocation>
        <location evidence="1">Peroxisome</location>
    </subcellularLocation>
</comment>
<evidence type="ECO:0000256" key="8">
    <source>
        <dbReference type="ARBA" id="ARBA00023315"/>
    </source>
</evidence>
<dbReference type="PROSITE" id="PS00737">
    <property type="entry name" value="THIOLASE_2"/>
    <property type="match status" value="1"/>
</dbReference>
<dbReference type="NCBIfam" id="TIGR01930">
    <property type="entry name" value="AcCoA-C-Actrans"/>
    <property type="match status" value="1"/>
</dbReference>
<evidence type="ECO:0000256" key="6">
    <source>
        <dbReference type="ARBA" id="ARBA00023098"/>
    </source>
</evidence>
<dbReference type="PANTHER" id="PTHR43853">
    <property type="entry name" value="3-KETOACYL-COA THIOLASE, PEROXISOMAL"/>
    <property type="match status" value="1"/>
</dbReference>
<keyword evidence="3 9" id="KW-0808">Transferase</keyword>
<dbReference type="Pfam" id="PF02803">
    <property type="entry name" value="Thiolase_C"/>
    <property type="match status" value="1"/>
</dbReference>
<dbReference type="InterPro" id="IPR020613">
    <property type="entry name" value="Thiolase_CS"/>
</dbReference>
<name>A0ABZ0B9J6_9SPHN</name>
<dbReference type="EC" id="2.3.1.16" evidence="13"/>
<keyword evidence="14" id="KW-1185">Reference proteome</keyword>
<dbReference type="GO" id="GO:0003988">
    <property type="term" value="F:acetyl-CoA C-acyltransferase activity"/>
    <property type="evidence" value="ECO:0007669"/>
    <property type="project" value="UniProtKB-EC"/>
</dbReference>
<keyword evidence="8 9" id="KW-0012">Acyltransferase</keyword>
<evidence type="ECO:0000256" key="9">
    <source>
        <dbReference type="RuleBase" id="RU003557"/>
    </source>
</evidence>
<evidence type="ECO:0000256" key="2">
    <source>
        <dbReference type="ARBA" id="ARBA00010982"/>
    </source>
</evidence>
<dbReference type="PIRSF" id="PIRSF000429">
    <property type="entry name" value="Ac-CoA_Ac_transf"/>
    <property type="match status" value="1"/>
</dbReference>
<dbReference type="InterPro" id="IPR050215">
    <property type="entry name" value="Thiolase-like_sf_Thiolase"/>
</dbReference>
<evidence type="ECO:0000313" key="14">
    <source>
        <dbReference type="Proteomes" id="UP001302249"/>
    </source>
</evidence>
<protein>
    <submittedName>
        <fullName evidence="13">Acetyl-CoA C-acyltransferase</fullName>
        <ecNumber evidence="13">2.3.1.16</ecNumber>
    </submittedName>
</protein>
<feature type="domain" description="Thiolase N-terminal" evidence="11">
    <location>
        <begin position="5"/>
        <end position="261"/>
    </location>
</feature>
<dbReference type="SUPFAM" id="SSF53901">
    <property type="entry name" value="Thiolase-like"/>
    <property type="match status" value="2"/>
</dbReference>
<evidence type="ECO:0000259" key="11">
    <source>
        <dbReference type="Pfam" id="PF00108"/>
    </source>
</evidence>
<dbReference type="RefSeq" id="WP_313914639.1">
    <property type="nucleotide sequence ID" value="NZ_CP135076.1"/>
</dbReference>
<dbReference type="Proteomes" id="UP001302249">
    <property type="component" value="Chromosome"/>
</dbReference>
<comment type="similarity">
    <text evidence="2 9">Belongs to the thiolase-like superfamily. Thiolase family.</text>
</comment>
<feature type="region of interest" description="Disordered" evidence="10">
    <location>
        <begin position="203"/>
        <end position="225"/>
    </location>
</feature>
<dbReference type="Gene3D" id="3.40.47.10">
    <property type="match status" value="1"/>
</dbReference>
<proteinExistence type="inferred from homology"/>
<dbReference type="InterPro" id="IPR016039">
    <property type="entry name" value="Thiolase-like"/>
</dbReference>
<evidence type="ECO:0000256" key="7">
    <source>
        <dbReference type="ARBA" id="ARBA00023140"/>
    </source>
</evidence>
<reference evidence="13 14" key="1">
    <citation type="submission" date="2023-09" db="EMBL/GenBank/DDBJ databases">
        <authorList>
            <person name="Rey-Velasco X."/>
        </authorList>
    </citation>
    <scope>NUCLEOTIDE SEQUENCE [LARGE SCALE GENOMIC DNA]</scope>
    <source>
        <strain evidence="13 14">W311</strain>
    </source>
</reference>
<feature type="compositionally biased region" description="Basic and acidic residues" evidence="10">
    <location>
        <begin position="203"/>
        <end position="220"/>
    </location>
</feature>
<evidence type="ECO:0000256" key="4">
    <source>
        <dbReference type="ARBA" id="ARBA00022832"/>
    </source>
</evidence>
<dbReference type="PANTHER" id="PTHR43853:SF8">
    <property type="entry name" value="3-KETOACYL-COA THIOLASE, PEROXISOMAL"/>
    <property type="match status" value="1"/>
</dbReference>
<dbReference type="InterPro" id="IPR002155">
    <property type="entry name" value="Thiolase"/>
</dbReference>
<keyword evidence="6" id="KW-0443">Lipid metabolism</keyword>
<evidence type="ECO:0000256" key="3">
    <source>
        <dbReference type="ARBA" id="ARBA00022679"/>
    </source>
</evidence>
<keyword evidence="7" id="KW-0576">Peroxisome</keyword>
<evidence type="ECO:0000256" key="1">
    <source>
        <dbReference type="ARBA" id="ARBA00004275"/>
    </source>
</evidence>
<dbReference type="InterPro" id="IPR020617">
    <property type="entry name" value="Thiolase_C"/>
</dbReference>
<accession>A0ABZ0B9J6</accession>